<proteinExistence type="predicted"/>
<feature type="coiled-coil region" evidence="1">
    <location>
        <begin position="68"/>
        <end position="95"/>
    </location>
</feature>
<dbReference type="InterPro" id="IPR028208">
    <property type="entry name" value="Effector_pro_NleD-like"/>
</dbReference>
<comment type="caution">
    <text evidence="2">The sequence shown here is derived from an EMBL/GenBank/DDBJ whole genome shotgun (WGS) entry which is preliminary data.</text>
</comment>
<dbReference type="Pfam" id="PF14891">
    <property type="entry name" value="Peptidase_M91"/>
    <property type="match status" value="1"/>
</dbReference>
<evidence type="ECO:0000313" key="3">
    <source>
        <dbReference type="Proteomes" id="UP000422221"/>
    </source>
</evidence>
<name>A0A7J4XP90_9BACE</name>
<evidence type="ECO:0000313" key="2">
    <source>
        <dbReference type="EMBL" id="KAA3770615.1"/>
    </source>
</evidence>
<gene>
    <name evidence="2" type="ORF">F3F73_01295</name>
</gene>
<reference evidence="2 3" key="1">
    <citation type="journal article" date="2019" name="Nat. Med.">
        <title>A library of human gut bacterial isolates paired with longitudinal multiomics data enables mechanistic microbiome research.</title>
        <authorList>
            <person name="Poyet M."/>
            <person name="Groussin M."/>
            <person name="Gibbons S.M."/>
            <person name="Avila-Pacheco J."/>
            <person name="Jiang X."/>
            <person name="Kearney S.M."/>
            <person name="Perrotta A.R."/>
            <person name="Berdy B."/>
            <person name="Zhao S."/>
            <person name="Lieberman T.D."/>
            <person name="Swanson P.K."/>
            <person name="Smith M."/>
            <person name="Roesemann S."/>
            <person name="Alexander J.E."/>
            <person name="Rich S.A."/>
            <person name="Livny J."/>
            <person name="Vlamakis H."/>
            <person name="Clish C."/>
            <person name="Bullock K."/>
            <person name="Deik A."/>
            <person name="Scott J."/>
            <person name="Pierce K.A."/>
            <person name="Xavier R.J."/>
            <person name="Alm E.J."/>
        </authorList>
    </citation>
    <scope>NUCLEOTIDE SEQUENCE [LARGE SCALE GENOMIC DNA]</scope>
    <source>
        <strain evidence="2 3">BIOML-A10</strain>
    </source>
</reference>
<dbReference type="Proteomes" id="UP000422221">
    <property type="component" value="Unassembled WGS sequence"/>
</dbReference>
<accession>A0A7J4XP90</accession>
<evidence type="ECO:0000256" key="1">
    <source>
        <dbReference type="SAM" id="Coils"/>
    </source>
</evidence>
<keyword evidence="1" id="KW-0175">Coiled coil</keyword>
<sequence>MSKNVTVKNYRNAAVKQGSNIYFDLNSKSTRSGLRPPVIGLAHELGHADDFMNGKGVNWDKNEDGYANEDEMDAVQQAENHAIEIENKVRKAMGEPLRPLDYFYNRKKQ</sequence>
<dbReference type="RefSeq" id="WP_130057892.1">
    <property type="nucleotide sequence ID" value="NZ_CP081899.1"/>
</dbReference>
<dbReference type="EMBL" id="VWMK01000001">
    <property type="protein sequence ID" value="KAA3770615.1"/>
    <property type="molecule type" value="Genomic_DNA"/>
</dbReference>
<protein>
    <submittedName>
        <fullName evidence="2">Uncharacterized protein</fullName>
    </submittedName>
</protein>
<dbReference type="AlphaFoldDB" id="A0A7J4XP90"/>
<organism evidence="2 3">
    <name type="scientific">Bacteroides salyersiae</name>
    <dbReference type="NCBI Taxonomy" id="291644"/>
    <lineage>
        <taxon>Bacteria</taxon>
        <taxon>Pseudomonadati</taxon>
        <taxon>Bacteroidota</taxon>
        <taxon>Bacteroidia</taxon>
        <taxon>Bacteroidales</taxon>
        <taxon>Bacteroidaceae</taxon>
        <taxon>Bacteroides</taxon>
    </lineage>
</organism>